<protein>
    <submittedName>
        <fullName evidence="1">Uncharacterized protein</fullName>
    </submittedName>
</protein>
<comment type="caution">
    <text evidence="1">The sequence shown here is derived from an EMBL/GenBank/DDBJ whole genome shotgun (WGS) entry which is preliminary data.</text>
</comment>
<dbReference type="AlphaFoldDB" id="A0ABD0LDV9"/>
<sequence length="67" mass="7670">TRLANFRVKVYKNHPDLSTGQTCYFQRGSVGAFLRRNCSTLLRGRYLKISKDTELLTLCEVEVMAIS</sequence>
<proteinExistence type="predicted"/>
<dbReference type="Gene3D" id="2.60.120.260">
    <property type="entry name" value="Galactose-binding domain-like"/>
    <property type="match status" value="1"/>
</dbReference>
<dbReference type="Proteomes" id="UP001519460">
    <property type="component" value="Unassembled WGS sequence"/>
</dbReference>
<name>A0ABD0LDV9_9CAEN</name>
<gene>
    <name evidence="1" type="ORF">BaRGS_00011243</name>
</gene>
<dbReference type="EMBL" id="JACVVK020000057">
    <property type="protein sequence ID" value="KAK7497603.1"/>
    <property type="molecule type" value="Genomic_DNA"/>
</dbReference>
<organism evidence="1 2">
    <name type="scientific">Batillaria attramentaria</name>
    <dbReference type="NCBI Taxonomy" id="370345"/>
    <lineage>
        <taxon>Eukaryota</taxon>
        <taxon>Metazoa</taxon>
        <taxon>Spiralia</taxon>
        <taxon>Lophotrochozoa</taxon>
        <taxon>Mollusca</taxon>
        <taxon>Gastropoda</taxon>
        <taxon>Caenogastropoda</taxon>
        <taxon>Sorbeoconcha</taxon>
        <taxon>Cerithioidea</taxon>
        <taxon>Batillariidae</taxon>
        <taxon>Batillaria</taxon>
    </lineage>
</organism>
<feature type="non-terminal residue" evidence="1">
    <location>
        <position position="1"/>
    </location>
</feature>
<reference evidence="1 2" key="1">
    <citation type="journal article" date="2023" name="Sci. Data">
        <title>Genome assembly of the Korean intertidal mud-creeper Batillaria attramentaria.</title>
        <authorList>
            <person name="Patra A.K."/>
            <person name="Ho P.T."/>
            <person name="Jun S."/>
            <person name="Lee S.J."/>
            <person name="Kim Y."/>
            <person name="Won Y.J."/>
        </authorList>
    </citation>
    <scope>NUCLEOTIDE SEQUENCE [LARGE SCALE GENOMIC DNA]</scope>
    <source>
        <strain evidence="1">Wonlab-2016</strain>
    </source>
</reference>
<keyword evidence="2" id="KW-1185">Reference proteome</keyword>
<accession>A0ABD0LDV9</accession>
<evidence type="ECO:0000313" key="2">
    <source>
        <dbReference type="Proteomes" id="UP001519460"/>
    </source>
</evidence>
<feature type="non-terminal residue" evidence="1">
    <location>
        <position position="67"/>
    </location>
</feature>
<evidence type="ECO:0000313" key="1">
    <source>
        <dbReference type="EMBL" id="KAK7497603.1"/>
    </source>
</evidence>